<sequence length="565" mass="63984">MAHLGIHKVTLISGFGAILLLLGIFFGWYGFPYMFKKNVNKRISLFPGSEAMQRWMNVPFPLEFKVYFFNVTNADDVHIGERPKLQEVGPYIFDLYKSKVNVSYDKVNDTLIYYNKDRYYFNAKKSHPFKENDILTLINVPLVGTATMVEKMFPMGLSFLDRAMPFLFPNITTMFLTGTAKQFMFDGIFINCSYATGPAMPVCNGLRGRLPATIVPIPNTKNFKFSFFKHKNDSAVGPFKIFGGNRDIYKLGEIIEFKSNHSLSMWPADTTCSDIRGSDSSVFPPITNLNQDLYIYIPDMCLSLSAVYSNTSVINDITVYRYESSEDNFADSSTVPENICRCSKSDDQKLLCLKEGVIDASNCQGAPVIFSQPHLLDADPEYTDYPEGLNPDRDRHLTYVLLEPKTGVPVVGWKRMQMNIFLRRIPDISLLANVSQGLFPISWVEEGGEINEESFKKLSEMYAIYNSLDLAKWIIIACGICLLLISSIMFAKNKMLLCFNSNRVSEFSYGVNTFHVESKTNHELQSKSTGFNNTNSRDDVIQTISGRLYPESKIHENVPISVLPS</sequence>
<evidence type="ECO:0000256" key="11">
    <source>
        <dbReference type="ARBA" id="ARBA00023180"/>
    </source>
</evidence>
<proteinExistence type="inferred from homology"/>
<keyword evidence="14" id="KW-1185">Reference proteome</keyword>
<keyword evidence="7 12" id="KW-1133">Transmembrane helix</keyword>
<organism evidence="13 14">
    <name type="scientific">Rhynocoris fuscipes</name>
    <dbReference type="NCBI Taxonomy" id="488301"/>
    <lineage>
        <taxon>Eukaryota</taxon>
        <taxon>Metazoa</taxon>
        <taxon>Ecdysozoa</taxon>
        <taxon>Arthropoda</taxon>
        <taxon>Hexapoda</taxon>
        <taxon>Insecta</taxon>
        <taxon>Pterygota</taxon>
        <taxon>Neoptera</taxon>
        <taxon>Paraneoptera</taxon>
        <taxon>Hemiptera</taxon>
        <taxon>Heteroptera</taxon>
        <taxon>Panheteroptera</taxon>
        <taxon>Cimicomorpha</taxon>
        <taxon>Reduviidae</taxon>
        <taxon>Harpactorinae</taxon>
        <taxon>Harpactorini</taxon>
        <taxon>Rhynocoris</taxon>
    </lineage>
</organism>
<evidence type="ECO:0000256" key="1">
    <source>
        <dbReference type="ARBA" id="ARBA00004651"/>
    </source>
</evidence>
<dbReference type="Proteomes" id="UP001461498">
    <property type="component" value="Unassembled WGS sequence"/>
</dbReference>
<evidence type="ECO:0000256" key="3">
    <source>
        <dbReference type="ARBA" id="ARBA00022475"/>
    </source>
</evidence>
<dbReference type="InterPro" id="IPR002159">
    <property type="entry name" value="CD36_fam"/>
</dbReference>
<feature type="transmembrane region" description="Helical" evidence="12">
    <location>
        <begin position="12"/>
        <end position="31"/>
    </location>
</feature>
<evidence type="ECO:0000256" key="10">
    <source>
        <dbReference type="ARBA" id="ARBA00023170"/>
    </source>
</evidence>
<feature type="transmembrane region" description="Helical" evidence="12">
    <location>
        <begin position="470"/>
        <end position="491"/>
    </location>
</feature>
<keyword evidence="8 12" id="KW-0472">Membrane</keyword>
<comment type="subcellular location">
    <subcellularLocation>
        <location evidence="1">Cell membrane</location>
        <topology evidence="1">Multi-pass membrane protein</topology>
    </subcellularLocation>
</comment>
<evidence type="ECO:0000313" key="14">
    <source>
        <dbReference type="Proteomes" id="UP001461498"/>
    </source>
</evidence>
<comment type="similarity">
    <text evidence="2">Belongs to the CD36 family.</text>
</comment>
<evidence type="ECO:0000256" key="12">
    <source>
        <dbReference type="SAM" id="Phobius"/>
    </source>
</evidence>
<evidence type="ECO:0008006" key="15">
    <source>
        <dbReference type="Google" id="ProtNLM"/>
    </source>
</evidence>
<name>A0AAW1DGW9_9HEMI</name>
<evidence type="ECO:0000256" key="4">
    <source>
        <dbReference type="ARBA" id="ARBA00022606"/>
    </source>
</evidence>
<protein>
    <recommendedName>
        <fullName evidence="15">Sensory neuron membrane protein 2</fullName>
    </recommendedName>
</protein>
<evidence type="ECO:0000256" key="2">
    <source>
        <dbReference type="ARBA" id="ARBA00010532"/>
    </source>
</evidence>
<accession>A0AAW1DGW9</accession>
<evidence type="ECO:0000256" key="7">
    <source>
        <dbReference type="ARBA" id="ARBA00022989"/>
    </source>
</evidence>
<keyword evidence="11" id="KW-0325">Glycoprotein</keyword>
<reference evidence="13 14" key="1">
    <citation type="submission" date="2022-12" db="EMBL/GenBank/DDBJ databases">
        <title>Chromosome-level genome assembly of true bugs.</title>
        <authorList>
            <person name="Ma L."/>
            <person name="Li H."/>
        </authorList>
    </citation>
    <scope>NUCLEOTIDE SEQUENCE [LARGE SCALE GENOMIC DNA]</scope>
    <source>
        <strain evidence="13">Lab_2022b</strain>
    </source>
</reference>
<dbReference type="Pfam" id="PF01130">
    <property type="entry name" value="CD36"/>
    <property type="match status" value="1"/>
</dbReference>
<dbReference type="PANTHER" id="PTHR11923:SF69">
    <property type="entry name" value="SENSORY NEURON MEMBRANE PROTEIN 1"/>
    <property type="match status" value="1"/>
</dbReference>
<gene>
    <name evidence="13" type="ORF">O3M35_007005</name>
</gene>
<dbReference type="GO" id="GO:0005737">
    <property type="term" value="C:cytoplasm"/>
    <property type="evidence" value="ECO:0007669"/>
    <property type="project" value="TreeGrafter"/>
</dbReference>
<dbReference type="AlphaFoldDB" id="A0AAW1DGW9"/>
<dbReference type="PANTHER" id="PTHR11923">
    <property type="entry name" value="SCAVENGER RECEPTOR CLASS B TYPE-1 SR-B1"/>
    <property type="match status" value="1"/>
</dbReference>
<keyword evidence="4" id="KW-0716">Sensory transduction</keyword>
<evidence type="ECO:0000256" key="5">
    <source>
        <dbReference type="ARBA" id="ARBA00022692"/>
    </source>
</evidence>
<comment type="caution">
    <text evidence="13">The sequence shown here is derived from an EMBL/GenBank/DDBJ whole genome shotgun (WGS) entry which is preliminary data.</text>
</comment>
<evidence type="ECO:0000256" key="8">
    <source>
        <dbReference type="ARBA" id="ARBA00023136"/>
    </source>
</evidence>
<keyword evidence="6" id="KW-0552">Olfaction</keyword>
<dbReference type="PRINTS" id="PR01609">
    <property type="entry name" value="CD36FAMILY"/>
</dbReference>
<evidence type="ECO:0000256" key="6">
    <source>
        <dbReference type="ARBA" id="ARBA00022725"/>
    </source>
</evidence>
<keyword evidence="9" id="KW-1015">Disulfide bond</keyword>
<dbReference type="EMBL" id="JAPXFL010000003">
    <property type="protein sequence ID" value="KAK9509767.1"/>
    <property type="molecule type" value="Genomic_DNA"/>
</dbReference>
<evidence type="ECO:0000313" key="13">
    <source>
        <dbReference type="EMBL" id="KAK9509767.1"/>
    </source>
</evidence>
<keyword evidence="3" id="KW-1003">Cell membrane</keyword>
<keyword evidence="10" id="KW-0675">Receptor</keyword>
<dbReference type="GO" id="GO:0007608">
    <property type="term" value="P:sensory perception of smell"/>
    <property type="evidence" value="ECO:0007669"/>
    <property type="project" value="UniProtKB-KW"/>
</dbReference>
<dbReference type="GO" id="GO:0005044">
    <property type="term" value="F:scavenger receptor activity"/>
    <property type="evidence" value="ECO:0007669"/>
    <property type="project" value="TreeGrafter"/>
</dbReference>
<evidence type="ECO:0000256" key="9">
    <source>
        <dbReference type="ARBA" id="ARBA00023157"/>
    </source>
</evidence>
<keyword evidence="5 12" id="KW-0812">Transmembrane</keyword>
<dbReference type="GO" id="GO:0005886">
    <property type="term" value="C:plasma membrane"/>
    <property type="evidence" value="ECO:0007669"/>
    <property type="project" value="UniProtKB-SubCell"/>
</dbReference>